<reference evidence="2 3" key="1">
    <citation type="submission" date="2021-06" db="EMBL/GenBank/DDBJ databases">
        <authorList>
            <person name="Palmer J.M."/>
        </authorList>
    </citation>
    <scope>NUCLEOTIDE SEQUENCE [LARGE SCALE GENOMIC DNA]</scope>
    <source>
        <strain evidence="2 3">XC_2019</strain>
        <tissue evidence="2">Muscle</tissue>
    </source>
</reference>
<comment type="caution">
    <text evidence="2">The sequence shown here is derived from an EMBL/GenBank/DDBJ whole genome shotgun (WGS) entry which is preliminary data.</text>
</comment>
<organism evidence="2 3">
    <name type="scientific">Xenoophorus captivus</name>
    <dbReference type="NCBI Taxonomy" id="1517983"/>
    <lineage>
        <taxon>Eukaryota</taxon>
        <taxon>Metazoa</taxon>
        <taxon>Chordata</taxon>
        <taxon>Craniata</taxon>
        <taxon>Vertebrata</taxon>
        <taxon>Euteleostomi</taxon>
        <taxon>Actinopterygii</taxon>
        <taxon>Neopterygii</taxon>
        <taxon>Teleostei</taxon>
        <taxon>Neoteleostei</taxon>
        <taxon>Acanthomorphata</taxon>
        <taxon>Ovalentaria</taxon>
        <taxon>Atherinomorphae</taxon>
        <taxon>Cyprinodontiformes</taxon>
        <taxon>Goodeidae</taxon>
        <taxon>Xenoophorus</taxon>
    </lineage>
</organism>
<proteinExistence type="predicted"/>
<feature type="non-terminal residue" evidence="2">
    <location>
        <position position="1"/>
    </location>
</feature>
<dbReference type="Proteomes" id="UP001434883">
    <property type="component" value="Unassembled WGS sequence"/>
</dbReference>
<accession>A0ABV0Q5U7</accession>
<dbReference type="EMBL" id="JAHRIN010000486">
    <property type="protein sequence ID" value="MEQ2191150.1"/>
    <property type="molecule type" value="Genomic_DNA"/>
</dbReference>
<feature type="compositionally biased region" description="Polar residues" evidence="1">
    <location>
        <begin position="96"/>
        <end position="106"/>
    </location>
</feature>
<evidence type="ECO:0000313" key="2">
    <source>
        <dbReference type="EMBL" id="MEQ2191150.1"/>
    </source>
</evidence>
<evidence type="ECO:0000313" key="3">
    <source>
        <dbReference type="Proteomes" id="UP001434883"/>
    </source>
</evidence>
<sequence length="155" mass="17123">PGAESVHPPSPAGAEGQSSLAISSYGKLLGRWFRRVARSRRLFRVTEKSNERSERIRTLLERQASEIEVFDSESLRLGFSNMALTGMPGEAYAKQGYSNAQPSSSRPAGHWSHGVHQQNMSSQQLSRTLLSSSMMFFAGMEKEEDMGGKKGRCLV</sequence>
<gene>
    <name evidence="2" type="ORF">XENOCAPTIV_022071</name>
</gene>
<protein>
    <submittedName>
        <fullName evidence="2">Uncharacterized protein</fullName>
    </submittedName>
</protein>
<keyword evidence="3" id="KW-1185">Reference proteome</keyword>
<feature type="region of interest" description="Disordered" evidence="1">
    <location>
        <begin position="94"/>
        <end position="118"/>
    </location>
</feature>
<evidence type="ECO:0000256" key="1">
    <source>
        <dbReference type="SAM" id="MobiDB-lite"/>
    </source>
</evidence>
<name>A0ABV0Q5U7_9TELE</name>